<sequence>MAVSPDGVLDPEYYRTIVDHILKACLPPEDYEPEAERIIVREIIVKVLLNDVLPRITQPWFIHKAILDLMGPQIYKSQPATPAPTSHPFSFHNIIVIILSALQSFSGMCLAVIHAYKQAITTIKLVQQSPPRNAPSTTSTSSNPSSFSTAASGVPTQLPYPTLPPNSAELTDHDYTAPLIALFSEIICATDRFTSSVLFITLSMLAACFTSFLDKLLPHMLFNFLSPAFVFNITRTGKRTLFPNGYPGPPPIDPSPEEQAEMRARLLAWRGKGGVALVLPLLLGPDPSLTIRQALEPLSNAQCNRHLIVFFLDRILIGLFPELGGEAASS</sequence>
<protein>
    <recommendedName>
        <fullName evidence="3">PXA domain-containing protein</fullName>
    </recommendedName>
</protein>
<comment type="caution">
    <text evidence="4">The sequence shown here is derived from an EMBL/GenBank/DDBJ whole genome shotgun (WGS) entry which is preliminary data.</text>
</comment>
<dbReference type="PANTHER" id="PTHR22775:SF3">
    <property type="entry name" value="SORTING NEXIN-13"/>
    <property type="match status" value="1"/>
</dbReference>
<evidence type="ECO:0000256" key="1">
    <source>
        <dbReference type="SAM" id="MobiDB-lite"/>
    </source>
</evidence>
<reference evidence="4" key="1">
    <citation type="submission" date="2022-07" db="EMBL/GenBank/DDBJ databases">
        <title>Genome Sequence of Agrocybe chaxingu.</title>
        <authorList>
            <person name="Buettner E."/>
        </authorList>
    </citation>
    <scope>NUCLEOTIDE SEQUENCE</scope>
    <source>
        <strain evidence="4">MP-N11</strain>
    </source>
</reference>
<dbReference type="PROSITE" id="PS51207">
    <property type="entry name" value="PXA"/>
    <property type="match status" value="1"/>
</dbReference>
<keyword evidence="2" id="KW-0812">Transmembrane</keyword>
<evidence type="ECO:0000259" key="3">
    <source>
        <dbReference type="PROSITE" id="PS51207"/>
    </source>
</evidence>
<dbReference type="OrthoDB" id="5582218at2759"/>
<organism evidence="4 5">
    <name type="scientific">Agrocybe chaxingu</name>
    <dbReference type="NCBI Taxonomy" id="84603"/>
    <lineage>
        <taxon>Eukaryota</taxon>
        <taxon>Fungi</taxon>
        <taxon>Dikarya</taxon>
        <taxon>Basidiomycota</taxon>
        <taxon>Agaricomycotina</taxon>
        <taxon>Agaricomycetes</taxon>
        <taxon>Agaricomycetidae</taxon>
        <taxon>Agaricales</taxon>
        <taxon>Agaricineae</taxon>
        <taxon>Strophariaceae</taxon>
        <taxon>Agrocybe</taxon>
    </lineage>
</organism>
<keyword evidence="5" id="KW-1185">Reference proteome</keyword>
<evidence type="ECO:0000313" key="5">
    <source>
        <dbReference type="Proteomes" id="UP001148786"/>
    </source>
</evidence>
<keyword evidence="2" id="KW-1133">Transmembrane helix</keyword>
<dbReference type="Proteomes" id="UP001148786">
    <property type="component" value="Unassembled WGS sequence"/>
</dbReference>
<dbReference type="EMBL" id="JANKHO010001582">
    <property type="protein sequence ID" value="KAJ3500567.1"/>
    <property type="molecule type" value="Genomic_DNA"/>
</dbReference>
<proteinExistence type="predicted"/>
<evidence type="ECO:0000256" key="2">
    <source>
        <dbReference type="SAM" id="Phobius"/>
    </source>
</evidence>
<feature type="domain" description="PXA" evidence="3">
    <location>
        <begin position="1"/>
        <end position="74"/>
    </location>
</feature>
<keyword evidence="2" id="KW-0472">Membrane</keyword>
<feature type="region of interest" description="Disordered" evidence="1">
    <location>
        <begin position="129"/>
        <end position="153"/>
    </location>
</feature>
<feature type="compositionally biased region" description="Low complexity" evidence="1">
    <location>
        <begin position="129"/>
        <end position="152"/>
    </location>
</feature>
<dbReference type="GO" id="GO:0035091">
    <property type="term" value="F:phosphatidylinositol binding"/>
    <property type="evidence" value="ECO:0007669"/>
    <property type="project" value="TreeGrafter"/>
</dbReference>
<accession>A0A9W8JS48</accession>
<gene>
    <name evidence="4" type="ORF">NLJ89_g9736</name>
</gene>
<dbReference type="AlphaFoldDB" id="A0A9W8JS48"/>
<evidence type="ECO:0000313" key="4">
    <source>
        <dbReference type="EMBL" id="KAJ3500567.1"/>
    </source>
</evidence>
<dbReference type="PANTHER" id="PTHR22775">
    <property type="entry name" value="SORTING NEXIN"/>
    <property type="match status" value="1"/>
</dbReference>
<dbReference type="Pfam" id="PF02194">
    <property type="entry name" value="PXA"/>
    <property type="match status" value="1"/>
</dbReference>
<name>A0A9W8JS48_9AGAR</name>
<dbReference type="InterPro" id="IPR003114">
    <property type="entry name" value="Phox_assoc"/>
</dbReference>
<feature type="transmembrane region" description="Helical" evidence="2">
    <location>
        <begin position="193"/>
        <end position="213"/>
    </location>
</feature>